<proteinExistence type="predicted"/>
<evidence type="ECO:0000313" key="2">
    <source>
        <dbReference type="Proteomes" id="UP001159042"/>
    </source>
</evidence>
<gene>
    <name evidence="1" type="ORF">NQ315_013679</name>
</gene>
<name>A0AAV8W4G4_9CUCU</name>
<keyword evidence="2" id="KW-1185">Reference proteome</keyword>
<protein>
    <submittedName>
        <fullName evidence="1">Uncharacterized protein</fullName>
    </submittedName>
</protein>
<dbReference type="AlphaFoldDB" id="A0AAV8W4G4"/>
<dbReference type="EMBL" id="JANEYG010000011">
    <property type="protein sequence ID" value="KAJ8921207.1"/>
    <property type="molecule type" value="Genomic_DNA"/>
</dbReference>
<dbReference type="Proteomes" id="UP001159042">
    <property type="component" value="Unassembled WGS sequence"/>
</dbReference>
<sequence length="94" mass="10919">MPQVELFHSACLRAINPTQSRFCKAWKTSKSEIFSVRDRSEEYVRVNRYLLPRHLPSGENDLTMQTISSYVNVSNNSANLYIDLLQPKLFINII</sequence>
<comment type="caution">
    <text evidence="1">The sequence shown here is derived from an EMBL/GenBank/DDBJ whole genome shotgun (WGS) entry which is preliminary data.</text>
</comment>
<evidence type="ECO:0000313" key="1">
    <source>
        <dbReference type="EMBL" id="KAJ8921207.1"/>
    </source>
</evidence>
<accession>A0AAV8W4G4</accession>
<organism evidence="1 2">
    <name type="scientific">Exocentrus adspersus</name>
    <dbReference type="NCBI Taxonomy" id="1586481"/>
    <lineage>
        <taxon>Eukaryota</taxon>
        <taxon>Metazoa</taxon>
        <taxon>Ecdysozoa</taxon>
        <taxon>Arthropoda</taxon>
        <taxon>Hexapoda</taxon>
        <taxon>Insecta</taxon>
        <taxon>Pterygota</taxon>
        <taxon>Neoptera</taxon>
        <taxon>Endopterygota</taxon>
        <taxon>Coleoptera</taxon>
        <taxon>Polyphaga</taxon>
        <taxon>Cucujiformia</taxon>
        <taxon>Chrysomeloidea</taxon>
        <taxon>Cerambycidae</taxon>
        <taxon>Lamiinae</taxon>
        <taxon>Acanthocinini</taxon>
        <taxon>Exocentrus</taxon>
    </lineage>
</organism>
<reference evidence="1 2" key="1">
    <citation type="journal article" date="2023" name="Insect Mol. Biol.">
        <title>Genome sequencing provides insights into the evolution of gene families encoding plant cell wall-degrading enzymes in longhorned beetles.</title>
        <authorList>
            <person name="Shin N.R."/>
            <person name="Okamura Y."/>
            <person name="Kirsch R."/>
            <person name="Pauchet Y."/>
        </authorList>
    </citation>
    <scope>NUCLEOTIDE SEQUENCE [LARGE SCALE GENOMIC DNA]</scope>
    <source>
        <strain evidence="1">EAD_L_NR</strain>
    </source>
</reference>